<dbReference type="AlphaFoldDB" id="A0A6M3Z884"/>
<name>A0A6M3Z884_BACSU</name>
<keyword evidence="1" id="KW-0472">Membrane</keyword>
<reference evidence="2" key="1">
    <citation type="submission" date="2020-04" db="EMBL/GenBank/DDBJ databases">
        <title>Phage recombination drives evolution of spore-forming Bacilli.</title>
        <authorList>
            <person name="Dragos A."/>
            <person name="Kovacs A.T."/>
        </authorList>
    </citation>
    <scope>NUCLEOTIDE SEQUENCE</scope>
    <source>
        <strain evidence="2">168</strain>
    </source>
</reference>
<accession>A0A6M3Z884</accession>
<protein>
    <submittedName>
        <fullName evidence="2">Uncharacterized protein</fullName>
    </submittedName>
</protein>
<dbReference type="KEGG" id="bsu:BSU05099"/>
<evidence type="ECO:0000313" key="3">
    <source>
        <dbReference type="EMBL" id="QJP88859.1"/>
    </source>
</evidence>
<dbReference type="RefSeq" id="WP_009966645.1">
    <property type="nucleotide sequence ID" value="NC_000964.3"/>
</dbReference>
<evidence type="ECO:0000313" key="2">
    <source>
        <dbReference type="EMBL" id="QJP87044.1"/>
    </source>
</evidence>
<sequence>MNNKKNIFDIVMYIIFGVLSLFLVAKTDYGTGVLVFVAILYLAVIAYKIKQVFSNSDS</sequence>
<proteinExistence type="predicted"/>
<dbReference type="SMR" id="A0A6M3Z884"/>
<feature type="transmembrane region" description="Helical" evidence="1">
    <location>
        <begin position="31"/>
        <end position="49"/>
    </location>
</feature>
<dbReference type="KEGG" id="bsu:BSU21329"/>
<evidence type="ECO:0000256" key="1">
    <source>
        <dbReference type="SAM" id="Phobius"/>
    </source>
</evidence>
<dbReference type="GeneID" id="86875078"/>
<organism evidence="2">
    <name type="scientific">Bacillus subtilis (strain 168)</name>
    <dbReference type="NCBI Taxonomy" id="224308"/>
    <lineage>
        <taxon>Bacteria</taxon>
        <taxon>Bacillati</taxon>
        <taxon>Bacillota</taxon>
        <taxon>Bacilli</taxon>
        <taxon>Bacillales</taxon>
        <taxon>Bacillaceae</taxon>
        <taxon>Bacillus</taxon>
    </lineage>
</organism>
<gene>
    <name evidence="2" type="ORF">HIR78_02925</name>
    <name evidence="3" type="ORF">HIR78_12870</name>
</gene>
<dbReference type="EMBL" id="CP052842">
    <property type="protein sequence ID" value="QJP88859.1"/>
    <property type="molecule type" value="Genomic_DNA"/>
</dbReference>
<dbReference type="EMBL" id="CP052842">
    <property type="protein sequence ID" value="QJP87044.1"/>
    <property type="molecule type" value="Genomic_DNA"/>
</dbReference>
<keyword evidence="1" id="KW-0812">Transmembrane</keyword>
<feature type="transmembrane region" description="Helical" evidence="1">
    <location>
        <begin position="7"/>
        <end position="25"/>
    </location>
</feature>
<keyword evidence="1" id="KW-1133">Transmembrane helix</keyword>
<dbReference type="OrthoDB" id="2914310at2"/>